<dbReference type="InterPro" id="IPR036915">
    <property type="entry name" value="Cyclin-like_sf"/>
</dbReference>
<dbReference type="AlphaFoldDB" id="A0A7S4AXD1"/>
<dbReference type="PANTHER" id="PTHR10177">
    <property type="entry name" value="CYCLINS"/>
    <property type="match status" value="1"/>
</dbReference>
<feature type="domain" description="Cyclin N-terminal" evidence="1">
    <location>
        <begin position="127"/>
        <end position="243"/>
    </location>
</feature>
<gene>
    <name evidence="2" type="ORF">PAUS00366_LOCUS22571</name>
</gene>
<sequence>MAQSSTRIEDSRDILKGMIFQEDNYYKCPNYLCLDDNSIQASVSMPVPSLLEIVEEMASLVTDVGNEPSVKTKGNYHCTSPGSSVCDIYGDFEGAQQISLPQPIHEEKSGKRQQCPPKRRLRHRPFQETLSFSSWRHRMLDWGYEVCVTFNIDSSVLEIAFNILDRYIALEISSDGTFGNLPLTREDFQLFSMVSIYIAIKIFNRNQTLELRDLIEMAQGYYTKIDITTTECDILEVLNWHVNPPKVIDYCDIYLTLFPQHQYKQCRKSTHSLASSGLPSNSMTEKRMLECKCKSMVDVVLDDVFFIDKVNSVIALAVVLLATDIFRGCGRDAFALQTFLRNIQGVVNIQKQEFDSIIQRLECSC</sequence>
<name>A0A7S4AXD1_9STRA</name>
<proteinExistence type="predicted"/>
<evidence type="ECO:0000259" key="1">
    <source>
        <dbReference type="Pfam" id="PF00134"/>
    </source>
</evidence>
<organism evidence="2">
    <name type="scientific">Pseudo-nitzschia australis</name>
    <dbReference type="NCBI Taxonomy" id="44445"/>
    <lineage>
        <taxon>Eukaryota</taxon>
        <taxon>Sar</taxon>
        <taxon>Stramenopiles</taxon>
        <taxon>Ochrophyta</taxon>
        <taxon>Bacillariophyta</taxon>
        <taxon>Bacillariophyceae</taxon>
        <taxon>Bacillariophycidae</taxon>
        <taxon>Bacillariales</taxon>
        <taxon>Bacillariaceae</taxon>
        <taxon>Pseudo-nitzschia</taxon>
    </lineage>
</organism>
<dbReference type="EMBL" id="HBIX01034534">
    <property type="protein sequence ID" value="CAE0729786.1"/>
    <property type="molecule type" value="Transcribed_RNA"/>
</dbReference>
<dbReference type="Pfam" id="PF00134">
    <property type="entry name" value="Cyclin_N"/>
    <property type="match status" value="1"/>
</dbReference>
<dbReference type="Gene3D" id="1.10.472.10">
    <property type="entry name" value="Cyclin-like"/>
    <property type="match status" value="2"/>
</dbReference>
<dbReference type="InterPro" id="IPR039361">
    <property type="entry name" value="Cyclin"/>
</dbReference>
<reference evidence="2" key="1">
    <citation type="submission" date="2021-01" db="EMBL/GenBank/DDBJ databases">
        <authorList>
            <person name="Corre E."/>
            <person name="Pelletier E."/>
            <person name="Niang G."/>
            <person name="Scheremetjew M."/>
            <person name="Finn R."/>
            <person name="Kale V."/>
            <person name="Holt S."/>
            <person name="Cochrane G."/>
            <person name="Meng A."/>
            <person name="Brown T."/>
            <person name="Cohen L."/>
        </authorList>
    </citation>
    <scope>NUCLEOTIDE SEQUENCE</scope>
    <source>
        <strain evidence="2">10249 10 AB</strain>
    </source>
</reference>
<accession>A0A7S4AXD1</accession>
<evidence type="ECO:0000313" key="2">
    <source>
        <dbReference type="EMBL" id="CAE0729786.1"/>
    </source>
</evidence>
<dbReference type="InterPro" id="IPR006671">
    <property type="entry name" value="Cyclin_N"/>
</dbReference>
<dbReference type="SUPFAM" id="SSF47954">
    <property type="entry name" value="Cyclin-like"/>
    <property type="match status" value="1"/>
</dbReference>
<protein>
    <recommendedName>
        <fullName evidence="1">Cyclin N-terminal domain-containing protein</fullName>
    </recommendedName>
</protein>